<dbReference type="STRING" id="885272.JonanDRAFT_1266"/>
<reference evidence="2 3" key="1">
    <citation type="submission" date="2011-11" db="EMBL/GenBank/DDBJ databases">
        <title>The Noncontiguous Finished genome of Jonquetella anthropi DSM 22815.</title>
        <authorList>
            <consortium name="US DOE Joint Genome Institute (JGI-PGF)"/>
            <person name="Lucas S."/>
            <person name="Copeland A."/>
            <person name="Lapidus A."/>
            <person name="Glavina del Rio T."/>
            <person name="Dalin E."/>
            <person name="Tice H."/>
            <person name="Bruce D."/>
            <person name="Goodwin L."/>
            <person name="Pitluck S."/>
            <person name="Peters L."/>
            <person name="Mikhailova N."/>
            <person name="Held B."/>
            <person name="Kyrpides N."/>
            <person name="Mavromatis K."/>
            <person name="Ivanova N."/>
            <person name="Markowitz V."/>
            <person name="Cheng J.-F."/>
            <person name="Hugenholtz P."/>
            <person name="Woyke T."/>
            <person name="Wu D."/>
            <person name="Gronow S."/>
            <person name="Wellnitz S."/>
            <person name="Brambilla E."/>
            <person name="Klenk H.-P."/>
            <person name="Eisen J.A."/>
        </authorList>
    </citation>
    <scope>NUCLEOTIDE SEQUENCE [LARGE SCALE GENOMIC DNA]</scope>
    <source>
        <strain evidence="2 3">DSM 22815</strain>
    </source>
</reference>
<evidence type="ECO:0000256" key="1">
    <source>
        <dbReference type="SAM" id="Phobius"/>
    </source>
</evidence>
<keyword evidence="1" id="KW-1133">Transmembrane helix</keyword>
<dbReference type="EMBL" id="CM001376">
    <property type="protein sequence ID" value="EHM13632.1"/>
    <property type="molecule type" value="Genomic_DNA"/>
</dbReference>
<gene>
    <name evidence="2" type="ORF">JonanDRAFT_1266</name>
</gene>
<keyword evidence="3" id="KW-1185">Reference proteome</keyword>
<dbReference type="Gene3D" id="3.40.630.10">
    <property type="entry name" value="Zn peptidases"/>
    <property type="match status" value="1"/>
</dbReference>
<evidence type="ECO:0000313" key="3">
    <source>
        <dbReference type="Proteomes" id="UP000003806"/>
    </source>
</evidence>
<dbReference type="eggNOG" id="COG3608">
    <property type="taxonomic scope" value="Bacteria"/>
</dbReference>
<organism evidence="2 3">
    <name type="scientific">Jonquetella anthropi DSM 22815</name>
    <dbReference type="NCBI Taxonomy" id="885272"/>
    <lineage>
        <taxon>Bacteria</taxon>
        <taxon>Thermotogati</taxon>
        <taxon>Synergistota</taxon>
        <taxon>Synergistia</taxon>
        <taxon>Synergistales</taxon>
        <taxon>Dethiosulfovibrionaceae</taxon>
        <taxon>Jonquetella</taxon>
    </lineage>
</organism>
<keyword evidence="1" id="KW-0812">Transmembrane</keyword>
<feature type="transmembrane region" description="Helical" evidence="1">
    <location>
        <begin position="21"/>
        <end position="39"/>
    </location>
</feature>
<dbReference type="OrthoDB" id="9782876at2"/>
<dbReference type="SUPFAM" id="SSF53187">
    <property type="entry name" value="Zn-dependent exopeptidases"/>
    <property type="match status" value="1"/>
</dbReference>
<keyword evidence="1" id="KW-0472">Membrane</keyword>
<dbReference type="HOGENOM" id="CLU_060714_0_0_0"/>
<dbReference type="Proteomes" id="UP000003806">
    <property type="component" value="Chromosome"/>
</dbReference>
<name>H0UM56_9BACT</name>
<dbReference type="AlphaFoldDB" id="H0UM56"/>
<protein>
    <submittedName>
        <fullName evidence="2">Putative deacylase</fullName>
    </submittedName>
</protein>
<proteinExistence type="predicted"/>
<evidence type="ECO:0000313" key="2">
    <source>
        <dbReference type="EMBL" id="EHM13632.1"/>
    </source>
</evidence>
<dbReference type="RefSeq" id="WP_008523218.1">
    <property type="nucleotide sequence ID" value="NZ_CM001376.1"/>
</dbReference>
<sequence length="401" mass="44415">MTQNSSQAQGAYETGKTIRQLVFLALALVLAFFGGKQFVELRNTREAIVVSPAFTKMYMLSDWFAPLKGTGMDTPVYLFDSGKPGGTMLYLGGTHPYEPATMVSAYVIMENIKVDAGRVFVIPHANRSGATVGMLGNAYPLTFGIKTPWGEKRVRIGDRNSSPLDQWPDPFTYVHYPSGQNLDYTDSRNLNRSYPGRPGGSLTEQLAFALMELTRKEKVTLFVDSHEASLMYPVVATYVAHDRALDMAMMAAMELTATDFPMKCESSPKGLRGLSHREVGDFAPTPYVILMETPEPFIDRVAGKITEDLMVEGKDEFLQTAAEHGLLFCDYDISVGAPIWDRVGRHLSGTLAMLRNMNDFLSDPERTIQVSFPDYQAVKANGLGAYLHNPAEADPSKVFWD</sequence>
<accession>H0UM56</accession>